<evidence type="ECO:0000313" key="8">
    <source>
        <dbReference type="Proteomes" id="UP000265703"/>
    </source>
</evidence>
<evidence type="ECO:0000256" key="3">
    <source>
        <dbReference type="ARBA" id="ARBA00022741"/>
    </source>
</evidence>
<dbReference type="EMBL" id="QKYT01001154">
    <property type="protein sequence ID" value="RIA79767.1"/>
    <property type="molecule type" value="Genomic_DNA"/>
</dbReference>
<dbReference type="GO" id="GO:0005524">
    <property type="term" value="F:ATP binding"/>
    <property type="evidence" value="ECO:0007669"/>
    <property type="project" value="UniProtKB-KW"/>
</dbReference>
<keyword evidence="3" id="KW-0547">Nucleotide-binding</keyword>
<sequence>MVFDYIKGGDLNHWMIKNYKYLKWSDRLILLYNIIRGLKDIHEKKIVHHDFHTGNILLSVSFVLEGIITDSDVYISDMGLSGEVNNTNQDHIYGIMPYVAPEVLIGKPYTQAADIYSFGMIMYFVATGKQPF</sequence>
<reference evidence="7 8" key="1">
    <citation type="submission" date="2018-06" db="EMBL/GenBank/DDBJ databases">
        <title>Comparative genomics reveals the genomic features of Rhizophagus irregularis, R. cerebriforme, R. diaphanum and Gigaspora rosea, and their symbiotic lifestyle signature.</title>
        <authorList>
            <person name="Morin E."/>
            <person name="San Clemente H."/>
            <person name="Chen E.C.H."/>
            <person name="De La Providencia I."/>
            <person name="Hainaut M."/>
            <person name="Kuo A."/>
            <person name="Kohler A."/>
            <person name="Murat C."/>
            <person name="Tang N."/>
            <person name="Roy S."/>
            <person name="Loubradou J."/>
            <person name="Henrissat B."/>
            <person name="Grigoriev I.V."/>
            <person name="Corradi N."/>
            <person name="Roux C."/>
            <person name="Martin F.M."/>
        </authorList>
    </citation>
    <scope>NUCLEOTIDE SEQUENCE [LARGE SCALE GENOMIC DNA]</scope>
    <source>
        <strain evidence="7 8">DAOM 227022</strain>
    </source>
</reference>
<keyword evidence="8" id="KW-1185">Reference proteome</keyword>
<keyword evidence="5" id="KW-0067">ATP-binding</keyword>
<name>A0A397S6Z7_9GLOM</name>
<dbReference type="InterPro" id="IPR000719">
    <property type="entry name" value="Prot_kinase_dom"/>
</dbReference>
<dbReference type="SMART" id="SM00220">
    <property type="entry name" value="S_TKc"/>
    <property type="match status" value="1"/>
</dbReference>
<comment type="caution">
    <text evidence="7">The sequence shown here is derived from an EMBL/GenBank/DDBJ whole genome shotgun (WGS) entry which is preliminary data.</text>
</comment>
<dbReference type="AlphaFoldDB" id="A0A397S6Z7"/>
<evidence type="ECO:0000256" key="5">
    <source>
        <dbReference type="ARBA" id="ARBA00022840"/>
    </source>
</evidence>
<protein>
    <submittedName>
        <fullName evidence="7">Kinase-like domain-containing protein</fullName>
    </submittedName>
</protein>
<evidence type="ECO:0000313" key="7">
    <source>
        <dbReference type="EMBL" id="RIA79767.1"/>
    </source>
</evidence>
<dbReference type="InterPro" id="IPR011009">
    <property type="entry name" value="Kinase-like_dom_sf"/>
</dbReference>
<organism evidence="7 8">
    <name type="scientific">Glomus cerebriforme</name>
    <dbReference type="NCBI Taxonomy" id="658196"/>
    <lineage>
        <taxon>Eukaryota</taxon>
        <taxon>Fungi</taxon>
        <taxon>Fungi incertae sedis</taxon>
        <taxon>Mucoromycota</taxon>
        <taxon>Glomeromycotina</taxon>
        <taxon>Glomeromycetes</taxon>
        <taxon>Glomerales</taxon>
        <taxon>Glomeraceae</taxon>
        <taxon>Glomus</taxon>
    </lineage>
</organism>
<evidence type="ECO:0000259" key="6">
    <source>
        <dbReference type="PROSITE" id="PS50011"/>
    </source>
</evidence>
<dbReference type="Gene3D" id="1.10.510.10">
    <property type="entry name" value="Transferase(Phosphotransferase) domain 1"/>
    <property type="match status" value="1"/>
</dbReference>
<gene>
    <name evidence="7" type="ORF">C1645_666388</name>
</gene>
<dbReference type="SUPFAM" id="SSF56112">
    <property type="entry name" value="Protein kinase-like (PK-like)"/>
    <property type="match status" value="1"/>
</dbReference>
<dbReference type="GO" id="GO:0004674">
    <property type="term" value="F:protein serine/threonine kinase activity"/>
    <property type="evidence" value="ECO:0007669"/>
    <property type="project" value="UniProtKB-KW"/>
</dbReference>
<proteinExistence type="predicted"/>
<keyword evidence="1" id="KW-0723">Serine/threonine-protein kinase</keyword>
<keyword evidence="4 7" id="KW-0418">Kinase</keyword>
<dbReference type="PROSITE" id="PS50011">
    <property type="entry name" value="PROTEIN_KINASE_DOM"/>
    <property type="match status" value="1"/>
</dbReference>
<feature type="domain" description="Protein kinase" evidence="6">
    <location>
        <begin position="1"/>
        <end position="132"/>
    </location>
</feature>
<evidence type="ECO:0000256" key="2">
    <source>
        <dbReference type="ARBA" id="ARBA00022679"/>
    </source>
</evidence>
<feature type="non-terminal residue" evidence="7">
    <location>
        <position position="132"/>
    </location>
</feature>
<dbReference type="OrthoDB" id="2433946at2759"/>
<keyword evidence="2" id="KW-0808">Transferase</keyword>
<evidence type="ECO:0000256" key="4">
    <source>
        <dbReference type="ARBA" id="ARBA00022777"/>
    </source>
</evidence>
<dbReference type="PANTHER" id="PTHR24351">
    <property type="entry name" value="RIBOSOMAL PROTEIN S6 KINASE"/>
    <property type="match status" value="1"/>
</dbReference>
<dbReference type="Proteomes" id="UP000265703">
    <property type="component" value="Unassembled WGS sequence"/>
</dbReference>
<dbReference type="Pfam" id="PF00069">
    <property type="entry name" value="Pkinase"/>
    <property type="match status" value="1"/>
</dbReference>
<accession>A0A397S6Z7</accession>
<evidence type="ECO:0000256" key="1">
    <source>
        <dbReference type="ARBA" id="ARBA00022527"/>
    </source>
</evidence>